<feature type="binding site" evidence="5">
    <location>
        <position position="34"/>
    </location>
    <ligand>
        <name>NAD(+)</name>
        <dbReference type="ChEBI" id="CHEBI:57540"/>
    </ligand>
</feature>
<proteinExistence type="inferred from homology"/>
<keyword evidence="2" id="KW-0560">Oxidoreductase</keyword>
<dbReference type="InterPro" id="IPR036291">
    <property type="entry name" value="NAD(P)-bd_dom_sf"/>
</dbReference>
<dbReference type="Pfam" id="PF02800">
    <property type="entry name" value="Gp_dh_C"/>
    <property type="match status" value="1"/>
</dbReference>
<dbReference type="GO" id="GO:0050661">
    <property type="term" value="F:NADP binding"/>
    <property type="evidence" value="ECO:0007669"/>
    <property type="project" value="InterPro"/>
</dbReference>
<sequence length="331" mass="37208">MKVKVAINGFGRIGRQILKIGLERKNLEFVAVNDLANPDILATLLKYDSVFRKYEKEVKVEDEYIMVDGHKVKVFKEKDPSKIPWGEVGADIVVEATGLFRTRDKAELHLRDSVKKVVITAPAKSEIDATIVMGVNEHIYDPQKHSIISNASCTTNAFAHLVKVVHENFKIKRGIMTTIHSYTNDQRILDQPHRDVRRARAAGLSMIPTSTGAAKTIFKIFPDLEGKLSAIAMRVPTADVSIVDFACEVELETSLEEVNAAFKKAESRYLKYTEEPLVSVDYIGDEHSVIFDATLTQVVGGNFIKVFGWYDNEWGYSTRVVDLLEFIANKM</sequence>
<dbReference type="PANTHER" id="PTHR43148">
    <property type="entry name" value="GLYCERALDEHYDE-3-PHOSPHATE DEHYDROGENASE 2"/>
    <property type="match status" value="1"/>
</dbReference>
<feature type="binding site" evidence="5">
    <location>
        <position position="120"/>
    </location>
    <ligand>
        <name>NAD(+)</name>
        <dbReference type="ChEBI" id="CHEBI:57540"/>
    </ligand>
</feature>
<dbReference type="InterPro" id="IPR020829">
    <property type="entry name" value="GlycerAld_3-P_DH_cat"/>
</dbReference>
<dbReference type="Gene3D" id="3.30.360.10">
    <property type="entry name" value="Dihydrodipicolinate Reductase, domain 2"/>
    <property type="match status" value="1"/>
</dbReference>
<evidence type="ECO:0000256" key="4">
    <source>
        <dbReference type="PIRSR" id="PIRSR000149-2"/>
    </source>
</evidence>
<gene>
    <name evidence="10" type="primary">gap</name>
    <name evidence="10" type="ORF">ENL41_03905</name>
</gene>
<accession>A0A7C5M2I3</accession>
<evidence type="ECO:0000256" key="8">
    <source>
        <dbReference type="SAM" id="Coils"/>
    </source>
</evidence>
<evidence type="ECO:0000256" key="6">
    <source>
        <dbReference type="PIRSR" id="PIRSR000149-4"/>
    </source>
</evidence>
<dbReference type="PIRSF" id="PIRSF000149">
    <property type="entry name" value="GAP_DH"/>
    <property type="match status" value="1"/>
</dbReference>
<feature type="coiled-coil region" evidence="8">
    <location>
        <begin position="248"/>
        <end position="275"/>
    </location>
</feature>
<dbReference type="Proteomes" id="UP000886014">
    <property type="component" value="Unassembled WGS sequence"/>
</dbReference>
<dbReference type="InterPro" id="IPR020828">
    <property type="entry name" value="GlycerAld_3-P_DH_NAD(P)-bd"/>
</dbReference>
<feature type="active site" description="Nucleophile" evidence="3">
    <location>
        <position position="153"/>
    </location>
</feature>
<feature type="binding site" evidence="5">
    <location>
        <begin position="12"/>
        <end position="13"/>
    </location>
    <ligand>
        <name>NAD(+)</name>
        <dbReference type="ChEBI" id="CHEBI:57540"/>
    </ligand>
</feature>
<evidence type="ECO:0000256" key="3">
    <source>
        <dbReference type="PIRSR" id="PIRSR000149-1"/>
    </source>
</evidence>
<feature type="site" description="Activates thiol group during catalysis" evidence="6">
    <location>
        <position position="180"/>
    </location>
</feature>
<reference evidence="10" key="1">
    <citation type="journal article" date="2020" name="mSystems">
        <title>Genome- and Community-Level Interaction Insights into Carbon Utilization and Element Cycling Functions of Hydrothermarchaeota in Hydrothermal Sediment.</title>
        <authorList>
            <person name="Zhou Z."/>
            <person name="Liu Y."/>
            <person name="Xu W."/>
            <person name="Pan J."/>
            <person name="Luo Z.H."/>
            <person name="Li M."/>
        </authorList>
    </citation>
    <scope>NUCLEOTIDE SEQUENCE [LARGE SCALE GENOMIC DNA]</scope>
    <source>
        <strain evidence="10">HyVt-94</strain>
    </source>
</reference>
<dbReference type="SUPFAM" id="SSF55347">
    <property type="entry name" value="Glyceraldehyde-3-phosphate dehydrogenase-like, C-terminal domain"/>
    <property type="match status" value="1"/>
</dbReference>
<dbReference type="NCBIfam" id="TIGR01534">
    <property type="entry name" value="GAPDH-I"/>
    <property type="match status" value="1"/>
</dbReference>
<evidence type="ECO:0000256" key="7">
    <source>
        <dbReference type="RuleBase" id="RU000397"/>
    </source>
</evidence>
<dbReference type="Pfam" id="PF00044">
    <property type="entry name" value="Gp_dh_N"/>
    <property type="match status" value="1"/>
</dbReference>
<feature type="binding site" evidence="5">
    <location>
        <position position="312"/>
    </location>
    <ligand>
        <name>NAD(+)</name>
        <dbReference type="ChEBI" id="CHEBI:57540"/>
    </ligand>
</feature>
<dbReference type="SUPFAM" id="SSF51735">
    <property type="entry name" value="NAD(P)-binding Rossmann-fold domains"/>
    <property type="match status" value="1"/>
</dbReference>
<feature type="binding site" evidence="4">
    <location>
        <begin position="152"/>
        <end position="154"/>
    </location>
    <ligand>
        <name>D-glyceraldehyde 3-phosphate</name>
        <dbReference type="ChEBI" id="CHEBI:59776"/>
    </ligand>
</feature>
<dbReference type="FunFam" id="3.40.50.720:FF:000001">
    <property type="entry name" value="Glyceraldehyde-3-phosphate dehydrogenase"/>
    <property type="match status" value="1"/>
</dbReference>
<dbReference type="FunFam" id="3.30.360.10:FF:000002">
    <property type="entry name" value="Glyceraldehyde-3-phosphate dehydrogenase"/>
    <property type="match status" value="1"/>
</dbReference>
<dbReference type="PRINTS" id="PR00078">
    <property type="entry name" value="G3PDHDRGNASE"/>
</dbReference>
<dbReference type="CDD" id="cd18126">
    <property type="entry name" value="GAPDH_I_C"/>
    <property type="match status" value="1"/>
</dbReference>
<organism evidence="10">
    <name type="scientific">candidate division WOR-3 bacterium</name>
    <dbReference type="NCBI Taxonomy" id="2052148"/>
    <lineage>
        <taxon>Bacteria</taxon>
        <taxon>Bacteria division WOR-3</taxon>
    </lineage>
</organism>
<dbReference type="SMART" id="SM00846">
    <property type="entry name" value="Gp_dh_N"/>
    <property type="match status" value="1"/>
</dbReference>
<dbReference type="GO" id="GO:0006006">
    <property type="term" value="P:glucose metabolic process"/>
    <property type="evidence" value="ECO:0007669"/>
    <property type="project" value="InterPro"/>
</dbReference>
<name>A0A7C5M2I3_UNCW3</name>
<dbReference type="InterPro" id="IPR006424">
    <property type="entry name" value="Glyceraldehyde-3-P_DH_1"/>
</dbReference>
<feature type="binding site" evidence="4">
    <location>
        <position position="234"/>
    </location>
    <ligand>
        <name>D-glyceraldehyde 3-phosphate</name>
        <dbReference type="ChEBI" id="CHEBI:59776"/>
    </ligand>
</feature>
<dbReference type="EMBL" id="DRTV01000273">
    <property type="protein sequence ID" value="HHF58551.1"/>
    <property type="molecule type" value="Genomic_DNA"/>
</dbReference>
<dbReference type="GO" id="GO:0016620">
    <property type="term" value="F:oxidoreductase activity, acting on the aldehyde or oxo group of donors, NAD or NADP as acceptor"/>
    <property type="evidence" value="ECO:0007669"/>
    <property type="project" value="InterPro"/>
</dbReference>
<evidence type="ECO:0000256" key="1">
    <source>
        <dbReference type="ARBA" id="ARBA00007406"/>
    </source>
</evidence>
<keyword evidence="5" id="KW-0520">NAD</keyword>
<evidence type="ECO:0000256" key="5">
    <source>
        <dbReference type="PIRSR" id="PIRSR000149-3"/>
    </source>
</evidence>
<protein>
    <submittedName>
        <fullName evidence="10">Type I glyceraldehyde-3-phosphate dehydrogenase</fullName>
    </submittedName>
</protein>
<evidence type="ECO:0000313" key="10">
    <source>
        <dbReference type="EMBL" id="HHF58551.1"/>
    </source>
</evidence>
<comment type="caution">
    <text evidence="10">The sequence shown here is derived from an EMBL/GenBank/DDBJ whole genome shotgun (WGS) entry which is preliminary data.</text>
</comment>
<dbReference type="InterPro" id="IPR020831">
    <property type="entry name" value="GlycerAld/Erythrose_P_DH"/>
</dbReference>
<evidence type="ECO:0000256" key="2">
    <source>
        <dbReference type="ARBA" id="ARBA00023002"/>
    </source>
</evidence>
<dbReference type="Gene3D" id="3.40.50.720">
    <property type="entry name" value="NAD(P)-binding Rossmann-like Domain"/>
    <property type="match status" value="1"/>
</dbReference>
<feature type="binding site" evidence="4">
    <location>
        <begin position="211"/>
        <end position="212"/>
    </location>
    <ligand>
        <name>D-glyceraldehyde 3-phosphate</name>
        <dbReference type="ChEBI" id="CHEBI:59776"/>
    </ligand>
</feature>
<dbReference type="CDD" id="cd05214">
    <property type="entry name" value="GAPDH_I_N"/>
    <property type="match status" value="1"/>
</dbReference>
<keyword evidence="5" id="KW-0547">Nucleotide-binding</keyword>
<feature type="binding site" evidence="4">
    <location>
        <position position="183"/>
    </location>
    <ligand>
        <name>D-glyceraldehyde 3-phosphate</name>
        <dbReference type="ChEBI" id="CHEBI:59776"/>
    </ligand>
</feature>
<dbReference type="GO" id="GO:0051287">
    <property type="term" value="F:NAD binding"/>
    <property type="evidence" value="ECO:0007669"/>
    <property type="project" value="InterPro"/>
</dbReference>
<keyword evidence="8" id="KW-0175">Coiled coil</keyword>
<feature type="domain" description="Glyceraldehyde 3-phosphate dehydrogenase NAD(P) binding" evidence="9">
    <location>
        <begin position="3"/>
        <end position="153"/>
    </location>
</feature>
<dbReference type="AlphaFoldDB" id="A0A7C5M2I3"/>
<evidence type="ECO:0000259" key="9">
    <source>
        <dbReference type="SMART" id="SM00846"/>
    </source>
</evidence>
<comment type="similarity">
    <text evidence="1 7">Belongs to the glyceraldehyde-3-phosphate dehydrogenase family.</text>
</comment>